<proteinExistence type="predicted"/>
<dbReference type="RefSeq" id="WP_036379438.1">
    <property type="nucleotide sequence ID" value="NZ_JABXYR010000001.1"/>
</dbReference>
<protein>
    <submittedName>
        <fullName evidence="5">Basic amino acid ABC transporter substrate-binding protein</fullName>
    </submittedName>
</protein>
<dbReference type="PROSITE" id="PS51257">
    <property type="entry name" value="PROKAR_LIPOPROTEIN"/>
    <property type="match status" value="1"/>
</dbReference>
<dbReference type="Gene3D" id="3.40.190.10">
    <property type="entry name" value="Periplasmic binding protein-like II"/>
    <property type="match status" value="2"/>
</dbReference>
<feature type="signal peptide" evidence="2">
    <location>
        <begin position="1"/>
        <end position="22"/>
    </location>
</feature>
<evidence type="ECO:0000259" key="3">
    <source>
        <dbReference type="SMART" id="SM00062"/>
    </source>
</evidence>
<dbReference type="EMBL" id="JABXYR010000001">
    <property type="protein sequence ID" value="NWO22596.1"/>
    <property type="molecule type" value="Genomic_DNA"/>
</dbReference>
<evidence type="ECO:0000256" key="2">
    <source>
        <dbReference type="SAM" id="SignalP"/>
    </source>
</evidence>
<evidence type="ECO:0000313" key="6">
    <source>
        <dbReference type="Proteomes" id="UP000526307"/>
    </source>
</evidence>
<reference evidence="5 6" key="1">
    <citation type="submission" date="2020-06" db="EMBL/GenBank/DDBJ databases">
        <title>Mogibacterium timidum strain W9173 genomic sequence.</title>
        <authorList>
            <person name="Wade W.G."/>
            <person name="Johnston C.D."/>
            <person name="Chen T."/>
            <person name="Dewhirst F.E."/>
        </authorList>
    </citation>
    <scope>NUCLEOTIDE SEQUENCE [LARGE SCALE GENOMIC DNA]</scope>
    <source>
        <strain evidence="5 6">W9173</strain>
    </source>
</reference>
<dbReference type="SMART" id="SM00079">
    <property type="entry name" value="PBPe"/>
    <property type="match status" value="1"/>
</dbReference>
<evidence type="ECO:0000259" key="4">
    <source>
        <dbReference type="SMART" id="SM00079"/>
    </source>
</evidence>
<dbReference type="Pfam" id="PF00497">
    <property type="entry name" value="SBP_bac_3"/>
    <property type="match status" value="1"/>
</dbReference>
<dbReference type="CDD" id="cd13624">
    <property type="entry name" value="PBP2_Arg_Lys_His"/>
    <property type="match status" value="1"/>
</dbReference>
<dbReference type="GO" id="GO:0016020">
    <property type="term" value="C:membrane"/>
    <property type="evidence" value="ECO:0007669"/>
    <property type="project" value="InterPro"/>
</dbReference>
<dbReference type="InterPro" id="IPR001320">
    <property type="entry name" value="Iontro_rcpt_C"/>
</dbReference>
<gene>
    <name evidence="5" type="ORF">HW270_00635</name>
</gene>
<dbReference type="InterPro" id="IPR001638">
    <property type="entry name" value="Solute-binding_3/MltF_N"/>
</dbReference>
<dbReference type="PANTHER" id="PTHR35936">
    <property type="entry name" value="MEMBRANE-BOUND LYTIC MUREIN TRANSGLYCOSYLASE F"/>
    <property type="match status" value="1"/>
</dbReference>
<comment type="caution">
    <text evidence="5">The sequence shown here is derived from an EMBL/GenBank/DDBJ whole genome shotgun (WGS) entry which is preliminary data.</text>
</comment>
<evidence type="ECO:0000256" key="1">
    <source>
        <dbReference type="ARBA" id="ARBA00022729"/>
    </source>
</evidence>
<dbReference type="SMART" id="SM00062">
    <property type="entry name" value="PBPb"/>
    <property type="match status" value="1"/>
</dbReference>
<evidence type="ECO:0000313" key="5">
    <source>
        <dbReference type="EMBL" id="NWO22596.1"/>
    </source>
</evidence>
<sequence>MKKTIGKIMALMMCLIMAGALAACSGSKGKTYKVGTEPTYPPFDTTNEDGDIIGFDMDLMKAIAKDQGFEVEFASFDFDALIPALKSDSADIVIAGMNITPERAKQVDFSDSYYKTGVVLLVKKNSTKITGWDSFTSGNGLKVAAQTGTLQADIANKLKDEGKVSSVSVLNQNTTALQQLENGDVDAVLVDKPVAVDISASQGDKFKMVGDIKPDSITDNGIAVKKGNKELLKKINTGLKHVKENGTYDKMAKKWKIEQ</sequence>
<dbReference type="Proteomes" id="UP000526307">
    <property type="component" value="Unassembled WGS sequence"/>
</dbReference>
<accession>A0A7Y9B0M3</accession>
<feature type="domain" description="Ionotropic glutamate receptor C-terminal" evidence="4">
    <location>
        <begin position="31"/>
        <end position="256"/>
    </location>
</feature>
<keyword evidence="1 2" id="KW-0732">Signal</keyword>
<dbReference type="PANTHER" id="PTHR35936:SF17">
    <property type="entry name" value="ARGININE-BINDING EXTRACELLULAR PROTEIN ARTP"/>
    <property type="match status" value="1"/>
</dbReference>
<feature type="domain" description="Solute-binding protein family 3/N-terminal" evidence="3">
    <location>
        <begin position="31"/>
        <end position="258"/>
    </location>
</feature>
<keyword evidence="6" id="KW-1185">Reference proteome</keyword>
<name>A0A7Y9B0M3_9FIRM</name>
<dbReference type="AlphaFoldDB" id="A0A7Y9B0M3"/>
<dbReference type="SUPFAM" id="SSF53850">
    <property type="entry name" value="Periplasmic binding protein-like II"/>
    <property type="match status" value="1"/>
</dbReference>
<organism evidence="5 6">
    <name type="scientific">Mogibacterium timidum</name>
    <dbReference type="NCBI Taxonomy" id="35519"/>
    <lineage>
        <taxon>Bacteria</taxon>
        <taxon>Bacillati</taxon>
        <taxon>Bacillota</taxon>
        <taxon>Clostridia</taxon>
        <taxon>Peptostreptococcales</taxon>
        <taxon>Anaerovoracaceae</taxon>
        <taxon>Mogibacterium</taxon>
    </lineage>
</organism>
<dbReference type="GO" id="GO:0015276">
    <property type="term" value="F:ligand-gated monoatomic ion channel activity"/>
    <property type="evidence" value="ECO:0007669"/>
    <property type="project" value="InterPro"/>
</dbReference>
<feature type="chain" id="PRO_5038402743" evidence="2">
    <location>
        <begin position="23"/>
        <end position="259"/>
    </location>
</feature>